<dbReference type="AlphaFoldDB" id="W1N3R2"/>
<dbReference type="PATRIC" id="fig|1178482.3.peg.3300"/>
<sequence>MLEAIGGEDGQVSGGFHMATTESTRCPDGYIDDGHTVAASLLC</sequence>
<proteinExistence type="predicted"/>
<organism evidence="1 2">
    <name type="scientific">Halomonas huangheensis</name>
    <dbReference type="NCBI Taxonomy" id="1178482"/>
    <lineage>
        <taxon>Bacteria</taxon>
        <taxon>Pseudomonadati</taxon>
        <taxon>Pseudomonadota</taxon>
        <taxon>Gammaproteobacteria</taxon>
        <taxon>Oceanospirillales</taxon>
        <taxon>Halomonadaceae</taxon>
        <taxon>Halomonas</taxon>
    </lineage>
</organism>
<comment type="caution">
    <text evidence="1">The sequence shown here is derived from an EMBL/GenBank/DDBJ whole genome shotgun (WGS) entry which is preliminary data.</text>
</comment>
<protein>
    <submittedName>
        <fullName evidence="1">Uncharacterized protein</fullName>
    </submittedName>
</protein>
<reference evidence="1 2" key="1">
    <citation type="submission" date="2013-08" db="EMBL/GenBank/DDBJ databases">
        <title>draft genome of Halomonas huanghegensis, strain BJGMM-B45T.</title>
        <authorList>
            <person name="Miao C."/>
            <person name="Wan Y."/>
            <person name="Jin W."/>
        </authorList>
    </citation>
    <scope>NUCLEOTIDE SEQUENCE [LARGE SCALE GENOMIC DNA]</scope>
    <source>
        <strain evidence="1 2">BJGMM-B45</strain>
    </source>
</reference>
<keyword evidence="2" id="KW-1185">Reference proteome</keyword>
<gene>
    <name evidence="1" type="ORF">BJB45_03485</name>
</gene>
<evidence type="ECO:0000313" key="2">
    <source>
        <dbReference type="Proteomes" id="UP000019113"/>
    </source>
</evidence>
<name>W1N3R2_9GAMM</name>
<dbReference type="Proteomes" id="UP000019113">
    <property type="component" value="Unassembled WGS sequence"/>
</dbReference>
<evidence type="ECO:0000313" key="1">
    <source>
        <dbReference type="EMBL" id="ERL50202.1"/>
    </source>
</evidence>
<accession>W1N3R2</accession>
<dbReference type="EMBL" id="AVBC01000039">
    <property type="protein sequence ID" value="ERL50202.1"/>
    <property type="molecule type" value="Genomic_DNA"/>
</dbReference>